<dbReference type="GO" id="GO:0016787">
    <property type="term" value="F:hydrolase activity"/>
    <property type="evidence" value="ECO:0007669"/>
    <property type="project" value="UniProtKB-KW"/>
</dbReference>
<dbReference type="PANTHER" id="PTHR46438">
    <property type="entry name" value="ALPHA/BETA-HYDROLASES SUPERFAMILY PROTEIN"/>
    <property type="match status" value="1"/>
</dbReference>
<dbReference type="RefSeq" id="WP_310950037.1">
    <property type="nucleotide sequence ID" value="NZ_JAVLUS010000005.1"/>
</dbReference>
<evidence type="ECO:0000259" key="1">
    <source>
        <dbReference type="Pfam" id="PF00561"/>
    </source>
</evidence>
<dbReference type="PANTHER" id="PTHR46438:SF2">
    <property type="entry name" value="ALPHA_BETA-HYDROLASES SUPERFAMILY PROTEIN"/>
    <property type="match status" value="1"/>
</dbReference>
<dbReference type="Gene3D" id="3.40.50.1820">
    <property type="entry name" value="alpha/beta hydrolase"/>
    <property type="match status" value="1"/>
</dbReference>
<dbReference type="InterPro" id="IPR000073">
    <property type="entry name" value="AB_hydrolase_1"/>
</dbReference>
<gene>
    <name evidence="2" type="ORF">RD149_08175</name>
</gene>
<comment type="caution">
    <text evidence="2">The sequence shown here is derived from an EMBL/GenBank/DDBJ whole genome shotgun (WGS) entry which is preliminary data.</text>
</comment>
<name>A0ABU2GQJ7_9ACTN</name>
<keyword evidence="3" id="KW-1185">Reference proteome</keyword>
<dbReference type="Pfam" id="PF00561">
    <property type="entry name" value="Abhydrolase_1"/>
    <property type="match status" value="1"/>
</dbReference>
<keyword evidence="2" id="KW-0378">Hydrolase</keyword>
<dbReference type="SUPFAM" id="SSF53474">
    <property type="entry name" value="alpha/beta-Hydrolases"/>
    <property type="match status" value="1"/>
</dbReference>
<dbReference type="Proteomes" id="UP001265083">
    <property type="component" value="Unassembled WGS sequence"/>
</dbReference>
<feature type="domain" description="AB hydrolase-1" evidence="1">
    <location>
        <begin position="74"/>
        <end position="240"/>
    </location>
</feature>
<sequence>MSSHRSAVARRAGVVGAIGLGIATSALAGYVTRNLTYDRRDASLLASSGVTQRSATMPDGAVISYGEGPPGGDPLLLLPGQQVSWTDYASVLGALSQDWHVFAVDCFGHGGSAKDPALYPALRQTAALAWFIDAVIGAPAVVAGHSSGGLLAARLSADSPDLVRAVLIEDAPFFATESDRAPGTFAWRDGFRPMHEFLSTPHDASMTWTRHWVRHSHLRTLFGDKGWAKLVRDPVERRLDLDPHRIPRLWWLPPTMNRALALTACLQDGTGDYDLRYGEMFYDGTWFGGFDQTETLARVRVPATLLHTTVHEQDGVLLGAMTHDDARRAHVLMPDCLLVDRIPSGHDIHRQRPALFVDAINDLRGRIG</sequence>
<proteinExistence type="predicted"/>
<dbReference type="EMBL" id="JAVLUS010000005">
    <property type="protein sequence ID" value="MDS1113741.1"/>
    <property type="molecule type" value="Genomic_DNA"/>
</dbReference>
<protein>
    <submittedName>
        <fullName evidence="2">Alpha/beta hydrolase</fullName>
    </submittedName>
</protein>
<reference evidence="2 3" key="1">
    <citation type="submission" date="2023-08" db="EMBL/GenBank/DDBJ databases">
        <title>Bioegradation of LLDPE and BLDPE plastic by marine bacteria from coast plastic debris.</title>
        <authorList>
            <person name="Rong Z."/>
        </authorList>
    </citation>
    <scope>NUCLEOTIDE SEQUENCE [LARGE SCALE GENOMIC DNA]</scope>
    <source>
        <strain evidence="2 3">Z-2</strain>
    </source>
</reference>
<evidence type="ECO:0000313" key="2">
    <source>
        <dbReference type="EMBL" id="MDS1113741.1"/>
    </source>
</evidence>
<organism evidence="2 3">
    <name type="scientific">Gordonia westfalica</name>
    <dbReference type="NCBI Taxonomy" id="158898"/>
    <lineage>
        <taxon>Bacteria</taxon>
        <taxon>Bacillati</taxon>
        <taxon>Actinomycetota</taxon>
        <taxon>Actinomycetes</taxon>
        <taxon>Mycobacteriales</taxon>
        <taxon>Gordoniaceae</taxon>
        <taxon>Gordonia</taxon>
    </lineage>
</organism>
<evidence type="ECO:0000313" key="3">
    <source>
        <dbReference type="Proteomes" id="UP001265083"/>
    </source>
</evidence>
<accession>A0ABU2GQJ7</accession>
<dbReference type="InterPro" id="IPR029058">
    <property type="entry name" value="AB_hydrolase_fold"/>
</dbReference>